<dbReference type="InParanoid" id="Q22HL4"/>
<dbReference type="RefSeq" id="XP_001032350.2">
    <property type="nucleotide sequence ID" value="XM_001032350.3"/>
</dbReference>
<dbReference type="AlphaFoldDB" id="Q22HL4"/>
<evidence type="ECO:0000256" key="1">
    <source>
        <dbReference type="SAM" id="Phobius"/>
    </source>
</evidence>
<keyword evidence="3" id="KW-1185">Reference proteome</keyword>
<accession>Q22HL4</accession>
<dbReference type="SUPFAM" id="SSF50630">
    <property type="entry name" value="Acid proteases"/>
    <property type="match status" value="1"/>
</dbReference>
<keyword evidence="1" id="KW-0472">Membrane</keyword>
<feature type="transmembrane region" description="Helical" evidence="1">
    <location>
        <begin position="421"/>
        <end position="442"/>
    </location>
</feature>
<dbReference type="EMBL" id="GG662588">
    <property type="protein sequence ID" value="EAR84687.2"/>
    <property type="molecule type" value="Genomic_DNA"/>
</dbReference>
<organism evidence="2 3">
    <name type="scientific">Tetrahymena thermophila (strain SB210)</name>
    <dbReference type="NCBI Taxonomy" id="312017"/>
    <lineage>
        <taxon>Eukaryota</taxon>
        <taxon>Sar</taxon>
        <taxon>Alveolata</taxon>
        <taxon>Ciliophora</taxon>
        <taxon>Intramacronucleata</taxon>
        <taxon>Oligohymenophorea</taxon>
        <taxon>Hymenostomatida</taxon>
        <taxon>Tetrahymenina</taxon>
        <taxon>Tetrahymenidae</taxon>
        <taxon>Tetrahymena</taxon>
    </lineage>
</organism>
<keyword evidence="1 2" id="KW-0812">Transmembrane</keyword>
<dbReference type="HOGENOM" id="CLU_664790_0_0_1"/>
<gene>
    <name evidence="2" type="ORF">TTHERM_00636890</name>
</gene>
<protein>
    <submittedName>
        <fullName evidence="2">Transmembrane protein, putative</fullName>
    </submittedName>
</protein>
<evidence type="ECO:0000313" key="2">
    <source>
        <dbReference type="EMBL" id="EAR84687.2"/>
    </source>
</evidence>
<keyword evidence="1" id="KW-1133">Transmembrane helix</keyword>
<dbReference type="Proteomes" id="UP000009168">
    <property type="component" value="Unassembled WGS sequence"/>
</dbReference>
<name>Q22HL4_TETTS</name>
<dbReference type="KEGG" id="tet:TTHERM_00636890"/>
<reference evidence="3" key="1">
    <citation type="journal article" date="2006" name="PLoS Biol.">
        <title>Macronuclear genome sequence of the ciliate Tetrahymena thermophila, a model eukaryote.</title>
        <authorList>
            <person name="Eisen J.A."/>
            <person name="Coyne R.S."/>
            <person name="Wu M."/>
            <person name="Wu D."/>
            <person name="Thiagarajan M."/>
            <person name="Wortman J.R."/>
            <person name="Badger J.H."/>
            <person name="Ren Q."/>
            <person name="Amedeo P."/>
            <person name="Jones K.M."/>
            <person name="Tallon L.J."/>
            <person name="Delcher A.L."/>
            <person name="Salzberg S.L."/>
            <person name="Silva J.C."/>
            <person name="Haas B.J."/>
            <person name="Majoros W.H."/>
            <person name="Farzad M."/>
            <person name="Carlton J.M."/>
            <person name="Smith R.K. Jr."/>
            <person name="Garg J."/>
            <person name="Pearlman R.E."/>
            <person name="Karrer K.M."/>
            <person name="Sun L."/>
            <person name="Manning G."/>
            <person name="Elde N.C."/>
            <person name="Turkewitz A.P."/>
            <person name="Asai D.J."/>
            <person name="Wilkes D.E."/>
            <person name="Wang Y."/>
            <person name="Cai H."/>
            <person name="Collins K."/>
            <person name="Stewart B.A."/>
            <person name="Lee S.R."/>
            <person name="Wilamowska K."/>
            <person name="Weinberg Z."/>
            <person name="Ruzzo W.L."/>
            <person name="Wloga D."/>
            <person name="Gaertig J."/>
            <person name="Frankel J."/>
            <person name="Tsao C.-C."/>
            <person name="Gorovsky M.A."/>
            <person name="Keeling P.J."/>
            <person name="Waller R.F."/>
            <person name="Patron N.J."/>
            <person name="Cherry J.M."/>
            <person name="Stover N.A."/>
            <person name="Krieger C.J."/>
            <person name="del Toro C."/>
            <person name="Ryder H.F."/>
            <person name="Williamson S.C."/>
            <person name="Barbeau R.A."/>
            <person name="Hamilton E.P."/>
            <person name="Orias E."/>
        </authorList>
    </citation>
    <scope>NUCLEOTIDE SEQUENCE [LARGE SCALE GENOMIC DNA]</scope>
    <source>
        <strain evidence="3">SB210</strain>
    </source>
</reference>
<evidence type="ECO:0000313" key="3">
    <source>
        <dbReference type="Proteomes" id="UP000009168"/>
    </source>
</evidence>
<dbReference type="InterPro" id="IPR021109">
    <property type="entry name" value="Peptidase_aspartic_dom_sf"/>
</dbReference>
<dbReference type="Gene3D" id="2.40.70.10">
    <property type="entry name" value="Acid Proteases"/>
    <property type="match status" value="2"/>
</dbReference>
<dbReference type="GeneID" id="7838957"/>
<sequence length="460" mass="52669">MRQLNFDNTCLSIYIFAFLQLSNSCSRINLSKYQFLLKNIGNQTKEMRVIRNFLKIILLGIFCFNKLTQGAYLIQDFINFDEKNCQQFEGYQGKTIGCTMQGSIGKPAQGQVFLFVLYNPLQYSVVDTNLVINSQCTRLSQCPYAVNAPSSGKNFYNQKKSITYQVEGGDYEYIVYDSPYMQGKYSSDIIKLSSNNEFINMKFLSLSNFGLTLYIADGVINLSRGNSDNIFVEGYNQQKLISPKFMFGVKSGSFGLMFNRDFNFESSPSIKTYSNDQWNLQVAGIRFGDDDVIAATHFQTISLNTLQNIYVPYSLAQYIQSKYPQYYSNNEYWSIKNCFACSCLVDFPDIVIYTSEYAITFKMADLTYISGLACNMYISSTNFIFGMQQLIDLGVLFNPLEGSVQMIYNSNTMIHPSISNLYVIMTLASISLFLLILVLLYFEIKLITIKDEFDFFKKIM</sequence>
<proteinExistence type="predicted"/>